<keyword evidence="3" id="KW-1185">Reference proteome</keyword>
<dbReference type="Proteomes" id="UP001239445">
    <property type="component" value="Unassembled WGS sequence"/>
</dbReference>
<evidence type="ECO:0008006" key="4">
    <source>
        <dbReference type="Google" id="ProtNLM"/>
    </source>
</evidence>
<dbReference type="AlphaFoldDB" id="A0AAJ0FAS2"/>
<accession>A0AAJ0FAS2</accession>
<proteinExistence type="predicted"/>
<feature type="signal peptide" evidence="1">
    <location>
        <begin position="1"/>
        <end position="18"/>
    </location>
</feature>
<evidence type="ECO:0000313" key="3">
    <source>
        <dbReference type="Proteomes" id="UP001239445"/>
    </source>
</evidence>
<keyword evidence="1" id="KW-0732">Signal</keyword>
<evidence type="ECO:0000256" key="1">
    <source>
        <dbReference type="SAM" id="SignalP"/>
    </source>
</evidence>
<comment type="caution">
    <text evidence="2">The sequence shown here is derived from an EMBL/GenBank/DDBJ whole genome shotgun (WGS) entry which is preliminary data.</text>
</comment>
<protein>
    <recommendedName>
        <fullName evidence="4">Hydrophobin</fullName>
    </recommendedName>
</protein>
<sequence length="97" mass="9447">MQVLTITTLLITAMSTAAAPAPAAEGNTLVARGGTPAPSCADKPGTKPVCCDGLVPLATCTVVVAGKICGSTACCATTTQNTGATLVNVNIGQICVL</sequence>
<feature type="chain" id="PRO_5042472958" description="Hydrophobin" evidence="1">
    <location>
        <begin position="19"/>
        <end position="97"/>
    </location>
</feature>
<name>A0AAJ0FAS2_9PEZI</name>
<organism evidence="2 3">
    <name type="scientific">Echria macrotheca</name>
    <dbReference type="NCBI Taxonomy" id="438768"/>
    <lineage>
        <taxon>Eukaryota</taxon>
        <taxon>Fungi</taxon>
        <taxon>Dikarya</taxon>
        <taxon>Ascomycota</taxon>
        <taxon>Pezizomycotina</taxon>
        <taxon>Sordariomycetes</taxon>
        <taxon>Sordariomycetidae</taxon>
        <taxon>Sordariales</taxon>
        <taxon>Schizotheciaceae</taxon>
        <taxon>Echria</taxon>
    </lineage>
</organism>
<reference evidence="2" key="1">
    <citation type="submission" date="2023-06" db="EMBL/GenBank/DDBJ databases">
        <title>Genome-scale phylogeny and comparative genomics of the fungal order Sordariales.</title>
        <authorList>
            <consortium name="Lawrence Berkeley National Laboratory"/>
            <person name="Hensen N."/>
            <person name="Bonometti L."/>
            <person name="Westerberg I."/>
            <person name="Brannstrom I.O."/>
            <person name="Guillou S."/>
            <person name="Cros-Aarteil S."/>
            <person name="Calhoun S."/>
            <person name="Haridas S."/>
            <person name="Kuo A."/>
            <person name="Mondo S."/>
            <person name="Pangilinan J."/>
            <person name="Riley R."/>
            <person name="Labutti K."/>
            <person name="Andreopoulos B."/>
            <person name="Lipzen A."/>
            <person name="Chen C."/>
            <person name="Yanf M."/>
            <person name="Daum C."/>
            <person name="Ng V."/>
            <person name="Clum A."/>
            <person name="Steindorff A."/>
            <person name="Ohm R."/>
            <person name="Martin F."/>
            <person name="Silar P."/>
            <person name="Natvig D."/>
            <person name="Lalanne C."/>
            <person name="Gautier V."/>
            <person name="Ament-Velasquez S.L."/>
            <person name="Kruys A."/>
            <person name="Hutchinson M.I."/>
            <person name="Powell A.J."/>
            <person name="Barry K."/>
            <person name="Miller A.N."/>
            <person name="Grigoriev I.V."/>
            <person name="Debuchy R."/>
            <person name="Gladieux P."/>
            <person name="Thoren M.H."/>
            <person name="Johannesson H."/>
        </authorList>
    </citation>
    <scope>NUCLEOTIDE SEQUENCE</scope>
    <source>
        <strain evidence="2">PSN4</strain>
    </source>
</reference>
<evidence type="ECO:0000313" key="2">
    <source>
        <dbReference type="EMBL" id="KAK1754455.1"/>
    </source>
</evidence>
<gene>
    <name evidence="2" type="ORF">QBC47DRAFT_402872</name>
</gene>
<dbReference type="EMBL" id="MU839835">
    <property type="protein sequence ID" value="KAK1754455.1"/>
    <property type="molecule type" value="Genomic_DNA"/>
</dbReference>